<protein>
    <submittedName>
        <fullName evidence="1">Uncharacterized protein</fullName>
    </submittedName>
</protein>
<name>A0ABT2FFQ9_9GAMM</name>
<dbReference type="EMBL" id="JAKOGG010000001">
    <property type="protein sequence ID" value="MCS4555127.1"/>
    <property type="molecule type" value="Genomic_DNA"/>
</dbReference>
<evidence type="ECO:0000313" key="1">
    <source>
        <dbReference type="EMBL" id="MCS4555127.1"/>
    </source>
</evidence>
<comment type="caution">
    <text evidence="1">The sequence shown here is derived from an EMBL/GenBank/DDBJ whole genome shotgun (WGS) entry which is preliminary data.</text>
</comment>
<organism evidence="1 2">
    <name type="scientific">Shewanella electrica</name>
    <dbReference type="NCBI Taxonomy" id="515560"/>
    <lineage>
        <taxon>Bacteria</taxon>
        <taxon>Pseudomonadati</taxon>
        <taxon>Pseudomonadota</taxon>
        <taxon>Gammaproteobacteria</taxon>
        <taxon>Alteromonadales</taxon>
        <taxon>Shewanellaceae</taxon>
        <taxon>Shewanella</taxon>
    </lineage>
</organism>
<keyword evidence="2" id="KW-1185">Reference proteome</keyword>
<proteinExistence type="predicted"/>
<dbReference type="Proteomes" id="UP001201549">
    <property type="component" value="Unassembled WGS sequence"/>
</dbReference>
<reference evidence="2" key="1">
    <citation type="submission" date="2023-07" db="EMBL/GenBank/DDBJ databases">
        <title>Shewanella mangrovi sp. nov., an acetaldehyde- degrading bacterium isolated from mangrove sediment.</title>
        <authorList>
            <person name="Liu Y."/>
        </authorList>
    </citation>
    <scope>NUCLEOTIDE SEQUENCE [LARGE SCALE GENOMIC DNA]</scope>
    <source>
        <strain evidence="2">C32</strain>
    </source>
</reference>
<dbReference type="RefSeq" id="WP_238894529.1">
    <property type="nucleotide sequence ID" value="NZ_JAKOGG010000001.1"/>
</dbReference>
<accession>A0ABT2FFQ9</accession>
<evidence type="ECO:0000313" key="2">
    <source>
        <dbReference type="Proteomes" id="UP001201549"/>
    </source>
</evidence>
<gene>
    <name evidence="1" type="ORF">L9G74_01620</name>
</gene>
<sequence length="175" mass="19831">MSFLTPATQRMAKLTAAGVEPRFLAAIEDAATLGKLQYLIKNCDAAYDFLPSILDDYDFLAGYEVTPVCNGAGDDELYVLLSNAHEHRFVRFELEADEIYHDFGASFQRLLAYILLEYVGFDEQMTIDDHLALAQRFGLPNAQAVYSAYMKLSTYSEVKAWQQHELPQLLEQHHA</sequence>